<protein>
    <submittedName>
        <fullName evidence="9">ABC transporter, permease protein</fullName>
    </submittedName>
</protein>
<evidence type="ECO:0000256" key="3">
    <source>
        <dbReference type="ARBA" id="ARBA00022475"/>
    </source>
</evidence>
<feature type="transmembrane region" description="Helical" evidence="7">
    <location>
        <begin position="78"/>
        <end position="102"/>
    </location>
</feature>
<feature type="transmembrane region" description="Helical" evidence="7">
    <location>
        <begin position="38"/>
        <end position="66"/>
    </location>
</feature>
<sequence>MDYEPFYLSIKILLICLFLFLIFGTLIAYYLANSKSKFIFFVDSLVTLPLIFLPVAIGFFLLMLLGKNGFLGSFFSDFNIYFIFEFKSLVIAGFIAGLPLYVKPVATSLELFPKNIIEASLISGKTKLETLIFIVLPSIKKSILSSIIIALGRCLGEVGISLMLGGNIIGKTDTLSLAIYNAVYDGEYEKAMKLSFILVFISLFLFMILYFLKKEKR</sequence>
<dbReference type="GO" id="GO:0005886">
    <property type="term" value="C:plasma membrane"/>
    <property type="evidence" value="ECO:0007669"/>
    <property type="project" value="UniProtKB-SubCell"/>
</dbReference>
<keyword evidence="4 7" id="KW-0812">Transmembrane</keyword>
<keyword evidence="5 7" id="KW-1133">Transmembrane helix</keyword>
<dbReference type="PANTHER" id="PTHR30183:SF3">
    <property type="entry name" value="MOLYBDENUM TRANSPORT SYSTEM PERMEASE PROTEIN MODB"/>
    <property type="match status" value="1"/>
</dbReference>
<evidence type="ECO:0000256" key="2">
    <source>
        <dbReference type="ARBA" id="ARBA00022448"/>
    </source>
</evidence>
<dbReference type="GO" id="GO:0055085">
    <property type="term" value="P:transmembrane transport"/>
    <property type="evidence" value="ECO:0007669"/>
    <property type="project" value="InterPro"/>
</dbReference>
<dbReference type="RefSeq" id="WP_018712574.1">
    <property type="nucleotide sequence ID" value="NZ_CP068487.1"/>
</dbReference>
<feature type="transmembrane region" description="Helical" evidence="7">
    <location>
        <begin position="194"/>
        <end position="212"/>
    </location>
</feature>
<gene>
    <name evidence="9" type="ORF">CURT_0181</name>
</gene>
<evidence type="ECO:0000259" key="8">
    <source>
        <dbReference type="PROSITE" id="PS50928"/>
    </source>
</evidence>
<evidence type="ECO:0000256" key="7">
    <source>
        <dbReference type="RuleBase" id="RU363032"/>
    </source>
</evidence>
<dbReference type="AlphaFoldDB" id="A0AAE7JNP6"/>
<evidence type="ECO:0000313" key="9">
    <source>
        <dbReference type="EMBL" id="QKF83711.1"/>
    </source>
</evidence>
<organism evidence="9 10">
    <name type="scientific">Campylobacter ureolyticus</name>
    <dbReference type="NCBI Taxonomy" id="827"/>
    <lineage>
        <taxon>Bacteria</taxon>
        <taxon>Pseudomonadati</taxon>
        <taxon>Campylobacterota</taxon>
        <taxon>Epsilonproteobacteria</taxon>
        <taxon>Campylobacterales</taxon>
        <taxon>Campylobacteraceae</taxon>
        <taxon>Campylobacter</taxon>
    </lineage>
</organism>
<reference evidence="9 10" key="1">
    <citation type="submission" date="2020-05" db="EMBL/GenBank/DDBJ databases">
        <title>Complete genome sequencing of Campylobacter and Arcobacter type strains.</title>
        <authorList>
            <person name="Miller W.G."/>
            <person name="Yee E."/>
        </authorList>
    </citation>
    <scope>NUCLEOTIDE SEQUENCE [LARGE SCALE GENOMIC DNA]</scope>
    <source>
        <strain evidence="9 10">LMG 6451</strain>
    </source>
</reference>
<feature type="transmembrane region" description="Helical" evidence="7">
    <location>
        <begin position="12"/>
        <end position="32"/>
    </location>
</feature>
<dbReference type="Proteomes" id="UP000509722">
    <property type="component" value="Chromosome"/>
</dbReference>
<evidence type="ECO:0000256" key="6">
    <source>
        <dbReference type="ARBA" id="ARBA00023136"/>
    </source>
</evidence>
<evidence type="ECO:0000256" key="4">
    <source>
        <dbReference type="ARBA" id="ARBA00022692"/>
    </source>
</evidence>
<name>A0AAE7JNP6_9BACT</name>
<dbReference type="PROSITE" id="PS50928">
    <property type="entry name" value="ABC_TM1"/>
    <property type="match status" value="1"/>
</dbReference>
<evidence type="ECO:0000256" key="1">
    <source>
        <dbReference type="ARBA" id="ARBA00004651"/>
    </source>
</evidence>
<comment type="subcellular location">
    <subcellularLocation>
        <location evidence="1 7">Cell membrane</location>
        <topology evidence="1 7">Multi-pass membrane protein</topology>
    </subcellularLocation>
</comment>
<dbReference type="InterPro" id="IPR035906">
    <property type="entry name" value="MetI-like_sf"/>
</dbReference>
<evidence type="ECO:0000256" key="5">
    <source>
        <dbReference type="ARBA" id="ARBA00022989"/>
    </source>
</evidence>
<dbReference type="PANTHER" id="PTHR30183">
    <property type="entry name" value="MOLYBDENUM TRANSPORT SYSTEM PERMEASE PROTEIN MODB"/>
    <property type="match status" value="1"/>
</dbReference>
<keyword evidence="6 7" id="KW-0472">Membrane</keyword>
<evidence type="ECO:0000313" key="10">
    <source>
        <dbReference type="Proteomes" id="UP000509722"/>
    </source>
</evidence>
<dbReference type="InterPro" id="IPR000515">
    <property type="entry name" value="MetI-like"/>
</dbReference>
<feature type="domain" description="ABC transmembrane type-1" evidence="8">
    <location>
        <begin position="6"/>
        <end position="209"/>
    </location>
</feature>
<dbReference type="SUPFAM" id="SSF161098">
    <property type="entry name" value="MetI-like"/>
    <property type="match status" value="1"/>
</dbReference>
<keyword evidence="2 7" id="KW-0813">Transport</keyword>
<comment type="similarity">
    <text evidence="7">Belongs to the binding-protein-dependent transport system permease family.</text>
</comment>
<dbReference type="CDD" id="cd06261">
    <property type="entry name" value="TM_PBP2"/>
    <property type="match status" value="1"/>
</dbReference>
<dbReference type="EMBL" id="CP053832">
    <property type="protein sequence ID" value="QKF83711.1"/>
    <property type="molecule type" value="Genomic_DNA"/>
</dbReference>
<keyword evidence="3" id="KW-1003">Cell membrane</keyword>
<dbReference type="Pfam" id="PF00528">
    <property type="entry name" value="BPD_transp_1"/>
    <property type="match status" value="1"/>
</dbReference>
<accession>A0AAE7JNP6</accession>
<proteinExistence type="inferred from homology"/>
<dbReference type="Gene3D" id="1.10.3720.10">
    <property type="entry name" value="MetI-like"/>
    <property type="match status" value="1"/>
</dbReference>